<protein>
    <submittedName>
        <fullName evidence="1">Uncharacterized protein</fullName>
    </submittedName>
</protein>
<proteinExistence type="predicted"/>
<gene>
    <name evidence="1" type="ORF">S06H3_60473</name>
</gene>
<accession>X1R296</accession>
<name>X1R296_9ZZZZ</name>
<reference evidence="1" key="1">
    <citation type="journal article" date="2014" name="Front. Microbiol.">
        <title>High frequency of phylogenetically diverse reductive dehalogenase-homologous genes in deep subseafloor sedimentary metagenomes.</title>
        <authorList>
            <person name="Kawai M."/>
            <person name="Futagami T."/>
            <person name="Toyoda A."/>
            <person name="Takaki Y."/>
            <person name="Nishi S."/>
            <person name="Hori S."/>
            <person name="Arai W."/>
            <person name="Tsubouchi T."/>
            <person name="Morono Y."/>
            <person name="Uchiyama I."/>
            <person name="Ito T."/>
            <person name="Fujiyama A."/>
            <person name="Inagaki F."/>
            <person name="Takami H."/>
        </authorList>
    </citation>
    <scope>NUCLEOTIDE SEQUENCE</scope>
    <source>
        <strain evidence="1">Expedition CK06-06</strain>
    </source>
</reference>
<comment type="caution">
    <text evidence="1">The sequence shown here is derived from an EMBL/GenBank/DDBJ whole genome shotgun (WGS) entry which is preliminary data.</text>
</comment>
<sequence>TEFTGMGDYETYYTETKLKIPYCKDCRHKVRKILGRPEQEGVSIARTSLHKITLKFRNPLYARMFREANREKYRKSRTGSRY</sequence>
<feature type="non-terminal residue" evidence="1">
    <location>
        <position position="1"/>
    </location>
</feature>
<organism evidence="1">
    <name type="scientific">marine sediment metagenome</name>
    <dbReference type="NCBI Taxonomy" id="412755"/>
    <lineage>
        <taxon>unclassified sequences</taxon>
        <taxon>metagenomes</taxon>
        <taxon>ecological metagenomes</taxon>
    </lineage>
</organism>
<dbReference type="AlphaFoldDB" id="X1R296"/>
<dbReference type="EMBL" id="BARV01039453">
    <property type="protein sequence ID" value="GAI57225.1"/>
    <property type="molecule type" value="Genomic_DNA"/>
</dbReference>
<evidence type="ECO:0000313" key="1">
    <source>
        <dbReference type="EMBL" id="GAI57225.1"/>
    </source>
</evidence>